<name>A0ABT5IVI2_9NEIS</name>
<comment type="caution">
    <text evidence="10">The sequence shown here is derived from an EMBL/GenBank/DDBJ whole genome shotgun (WGS) entry which is preliminary data.</text>
</comment>
<dbReference type="EMBL" id="JAQQLF010000005">
    <property type="protein sequence ID" value="MDC7716577.1"/>
    <property type="molecule type" value="Genomic_DNA"/>
</dbReference>
<evidence type="ECO:0000256" key="2">
    <source>
        <dbReference type="ARBA" id="ARBA00008420"/>
    </source>
</evidence>
<comment type="catalytic activity">
    <reaction evidence="8 9">
        <text>D-gluconate + ATP = 6-phospho-D-gluconate + ADP + H(+)</text>
        <dbReference type="Rhea" id="RHEA:19433"/>
        <dbReference type="ChEBI" id="CHEBI:15378"/>
        <dbReference type="ChEBI" id="CHEBI:18391"/>
        <dbReference type="ChEBI" id="CHEBI:30616"/>
        <dbReference type="ChEBI" id="CHEBI:58759"/>
        <dbReference type="ChEBI" id="CHEBI:456216"/>
        <dbReference type="EC" id="2.7.1.12"/>
    </reaction>
</comment>
<dbReference type="Gene3D" id="3.40.50.300">
    <property type="entry name" value="P-loop containing nucleotide triphosphate hydrolases"/>
    <property type="match status" value="1"/>
</dbReference>
<evidence type="ECO:0000256" key="4">
    <source>
        <dbReference type="ARBA" id="ARBA00022679"/>
    </source>
</evidence>
<dbReference type="PANTHER" id="PTHR43442:SF3">
    <property type="entry name" value="GLUCONOKINASE-RELATED"/>
    <property type="match status" value="1"/>
</dbReference>
<evidence type="ECO:0000256" key="5">
    <source>
        <dbReference type="ARBA" id="ARBA00022741"/>
    </source>
</evidence>
<evidence type="ECO:0000256" key="1">
    <source>
        <dbReference type="ARBA" id="ARBA00004761"/>
    </source>
</evidence>
<keyword evidence="7 9" id="KW-0067">ATP-binding</keyword>
<dbReference type="PANTHER" id="PTHR43442">
    <property type="entry name" value="GLUCONOKINASE-RELATED"/>
    <property type="match status" value="1"/>
</dbReference>
<dbReference type="RefSeq" id="WP_272750971.1">
    <property type="nucleotide sequence ID" value="NZ_JAQQLF010000005.1"/>
</dbReference>
<keyword evidence="11" id="KW-1185">Reference proteome</keyword>
<evidence type="ECO:0000313" key="10">
    <source>
        <dbReference type="EMBL" id="MDC7716577.1"/>
    </source>
</evidence>
<gene>
    <name evidence="10" type="ORF">PQU95_05035</name>
</gene>
<organism evidence="10 11">
    <name type="scientific">Vogesella aquatica</name>
    <dbReference type="NCBI Taxonomy" id="2984206"/>
    <lineage>
        <taxon>Bacteria</taxon>
        <taxon>Pseudomonadati</taxon>
        <taxon>Pseudomonadota</taxon>
        <taxon>Betaproteobacteria</taxon>
        <taxon>Neisseriales</taxon>
        <taxon>Chromobacteriaceae</taxon>
        <taxon>Vogesella</taxon>
    </lineage>
</organism>
<sequence>MIRQTMLVVMGVCGSGKSEVGRRLAAELGARFVEGDDFHPPANVARMEAGIPLTDDDRGQWLQALRSQLQQAQVAGEGVVLSCSALKRRYRDLLRDGCPGLAFVYLKGERALIEARMRARQGHFMPLALIDSQLADLEPPQAEEGAIEVDIRLPVAELVAGVVARLTAQTRSSHA</sequence>
<reference evidence="10 11" key="1">
    <citation type="submission" date="2023-01" db="EMBL/GenBank/DDBJ databases">
        <title>Novel species of the genus Vogesella isolated from rivers.</title>
        <authorList>
            <person name="Lu H."/>
        </authorList>
    </citation>
    <scope>NUCLEOTIDE SEQUENCE [LARGE SCALE GENOMIC DNA]</scope>
    <source>
        <strain evidence="10 11">DC21W</strain>
    </source>
</reference>
<evidence type="ECO:0000313" key="11">
    <source>
        <dbReference type="Proteomes" id="UP001219956"/>
    </source>
</evidence>
<dbReference type="SUPFAM" id="SSF52540">
    <property type="entry name" value="P-loop containing nucleoside triphosphate hydrolases"/>
    <property type="match status" value="1"/>
</dbReference>
<dbReference type="InterPro" id="IPR006001">
    <property type="entry name" value="Therm_gnt_kin"/>
</dbReference>
<keyword evidence="6 9" id="KW-0418">Kinase</keyword>
<evidence type="ECO:0000256" key="8">
    <source>
        <dbReference type="ARBA" id="ARBA00048090"/>
    </source>
</evidence>
<comment type="pathway">
    <text evidence="1">Carbohydrate acid metabolism.</text>
</comment>
<proteinExistence type="inferred from homology"/>
<dbReference type="Pfam" id="PF13671">
    <property type="entry name" value="AAA_33"/>
    <property type="match status" value="1"/>
</dbReference>
<evidence type="ECO:0000256" key="7">
    <source>
        <dbReference type="ARBA" id="ARBA00022840"/>
    </source>
</evidence>
<dbReference type="InterPro" id="IPR027417">
    <property type="entry name" value="P-loop_NTPase"/>
</dbReference>
<accession>A0ABT5IVI2</accession>
<evidence type="ECO:0000256" key="9">
    <source>
        <dbReference type="RuleBase" id="RU363066"/>
    </source>
</evidence>
<keyword evidence="4 9" id="KW-0808">Transferase</keyword>
<dbReference type="CDD" id="cd02021">
    <property type="entry name" value="GntK"/>
    <property type="match status" value="1"/>
</dbReference>
<comment type="similarity">
    <text evidence="2 9">Belongs to the gluconokinase GntK/GntV family.</text>
</comment>
<dbReference type="NCBIfam" id="TIGR01313">
    <property type="entry name" value="therm_gnt_kin"/>
    <property type="match status" value="1"/>
</dbReference>
<keyword evidence="5 9" id="KW-0547">Nucleotide-binding</keyword>
<evidence type="ECO:0000256" key="3">
    <source>
        <dbReference type="ARBA" id="ARBA00012054"/>
    </source>
</evidence>
<dbReference type="Proteomes" id="UP001219956">
    <property type="component" value="Unassembled WGS sequence"/>
</dbReference>
<protein>
    <recommendedName>
        <fullName evidence="3 9">Gluconokinase</fullName>
        <ecNumber evidence="3 9">2.7.1.12</ecNumber>
    </recommendedName>
</protein>
<evidence type="ECO:0000256" key="6">
    <source>
        <dbReference type="ARBA" id="ARBA00022777"/>
    </source>
</evidence>
<dbReference type="EC" id="2.7.1.12" evidence="3 9"/>